<sequence length="290" mass="31925">METFILPSGRTISYEFTYKDTPSRPTILLSNSLSSQYRFWDRVVEDLHSAGFRVILYDHPGHGKSSVPSDLKSTTFSSLADDVYSLLTDLGLTTGKTPALHGWIGVSMGAALGTVFAVAHPGMIKNLIICDTIANSPLLNGNDPFGPRVEAARKAGSMNQAVDETMQRWFGDEWIRANPDEASRVRSLMQQTTLDGFETCCAALQNKSFDNRPLFGNLAKCVERVKLVVGENDADLPKVMGDMRTEVQKGFDEAGKNDKVELVIIPKAGHVSFIDGYEDFIKAVLPFLKE</sequence>
<evidence type="ECO:0000313" key="2">
    <source>
        <dbReference type="EMBL" id="RKU43893.1"/>
    </source>
</evidence>
<dbReference type="InterPro" id="IPR029058">
    <property type="entry name" value="AB_hydrolase_fold"/>
</dbReference>
<dbReference type="EMBL" id="QVQW01000037">
    <property type="protein sequence ID" value="RKU43893.1"/>
    <property type="molecule type" value="Genomic_DNA"/>
</dbReference>
<gene>
    <name evidence="2" type="ORF">DL546_006208</name>
</gene>
<name>A0A420Y7Q8_9PEZI</name>
<comment type="caution">
    <text evidence="2">The sequence shown here is derived from an EMBL/GenBank/DDBJ whole genome shotgun (WGS) entry which is preliminary data.</text>
</comment>
<accession>A0A420Y7Q8</accession>
<dbReference type="PRINTS" id="PR00111">
    <property type="entry name" value="ABHYDROLASE"/>
</dbReference>
<dbReference type="InterPro" id="IPR050228">
    <property type="entry name" value="Carboxylesterase_BioH"/>
</dbReference>
<feature type="domain" description="AB hydrolase-1" evidence="1">
    <location>
        <begin position="37"/>
        <end position="145"/>
    </location>
</feature>
<dbReference type="PANTHER" id="PTHR43194:SF2">
    <property type="entry name" value="PEROXISOMAL MEMBRANE PROTEIN LPX1"/>
    <property type="match status" value="1"/>
</dbReference>
<proteinExistence type="predicted"/>
<organism evidence="2 3">
    <name type="scientific">Coniochaeta pulveracea</name>
    <dbReference type="NCBI Taxonomy" id="177199"/>
    <lineage>
        <taxon>Eukaryota</taxon>
        <taxon>Fungi</taxon>
        <taxon>Dikarya</taxon>
        <taxon>Ascomycota</taxon>
        <taxon>Pezizomycotina</taxon>
        <taxon>Sordariomycetes</taxon>
        <taxon>Sordariomycetidae</taxon>
        <taxon>Coniochaetales</taxon>
        <taxon>Coniochaetaceae</taxon>
        <taxon>Coniochaeta</taxon>
    </lineage>
</organism>
<dbReference type="InterPro" id="IPR000073">
    <property type="entry name" value="AB_hydrolase_1"/>
</dbReference>
<evidence type="ECO:0000259" key="1">
    <source>
        <dbReference type="Pfam" id="PF00561"/>
    </source>
</evidence>
<dbReference type="Proteomes" id="UP000275385">
    <property type="component" value="Unassembled WGS sequence"/>
</dbReference>
<dbReference type="OrthoDB" id="2851338at2759"/>
<dbReference type="Gene3D" id="3.40.50.1820">
    <property type="entry name" value="alpha/beta hydrolase"/>
    <property type="match status" value="1"/>
</dbReference>
<keyword evidence="3" id="KW-1185">Reference proteome</keyword>
<dbReference type="Pfam" id="PF00561">
    <property type="entry name" value="Abhydrolase_1"/>
    <property type="match status" value="1"/>
</dbReference>
<reference evidence="2 3" key="1">
    <citation type="submission" date="2018-08" db="EMBL/GenBank/DDBJ databases">
        <title>Draft genome of the lignicolous fungus Coniochaeta pulveracea.</title>
        <authorList>
            <person name="Borstlap C.J."/>
            <person name="De Witt R.N."/>
            <person name="Botha A."/>
            <person name="Volschenk H."/>
        </authorList>
    </citation>
    <scope>NUCLEOTIDE SEQUENCE [LARGE SCALE GENOMIC DNA]</scope>
    <source>
        <strain evidence="2 3">CAB683</strain>
    </source>
</reference>
<evidence type="ECO:0000313" key="3">
    <source>
        <dbReference type="Proteomes" id="UP000275385"/>
    </source>
</evidence>
<dbReference type="PANTHER" id="PTHR43194">
    <property type="entry name" value="HYDROLASE ALPHA/BETA FOLD FAMILY"/>
    <property type="match status" value="1"/>
</dbReference>
<dbReference type="STRING" id="177199.A0A420Y7Q8"/>
<dbReference type="AlphaFoldDB" id="A0A420Y7Q8"/>
<dbReference type="SUPFAM" id="SSF53474">
    <property type="entry name" value="alpha/beta-Hydrolases"/>
    <property type="match status" value="1"/>
</dbReference>
<protein>
    <recommendedName>
        <fullName evidence="1">AB hydrolase-1 domain-containing protein</fullName>
    </recommendedName>
</protein>